<dbReference type="SUPFAM" id="SSF54518">
    <property type="entry name" value="Tubby C-terminal domain-like"/>
    <property type="match status" value="1"/>
</dbReference>
<dbReference type="PANTHER" id="PTHR31087:SF22">
    <property type="entry name" value="PROTEIN LURP-ONE-RELATED 8"/>
    <property type="match status" value="1"/>
</dbReference>
<proteinExistence type="inferred from homology"/>
<evidence type="ECO:0000313" key="4">
    <source>
        <dbReference type="Proteomes" id="UP000195402"/>
    </source>
</evidence>
<name>A0A200R359_MACCD</name>
<comment type="similarity">
    <text evidence="1">Belongs to the LOR family.</text>
</comment>
<feature type="compositionally biased region" description="Low complexity" evidence="2">
    <location>
        <begin position="8"/>
        <end position="17"/>
    </location>
</feature>
<dbReference type="InterPro" id="IPR038595">
    <property type="entry name" value="LOR_sf"/>
</dbReference>
<dbReference type="OrthoDB" id="748129at2759"/>
<evidence type="ECO:0000256" key="2">
    <source>
        <dbReference type="SAM" id="MobiDB-lite"/>
    </source>
</evidence>
<organism evidence="3 4">
    <name type="scientific">Macleaya cordata</name>
    <name type="common">Five-seeded plume-poppy</name>
    <name type="synonym">Bocconia cordata</name>
    <dbReference type="NCBI Taxonomy" id="56857"/>
    <lineage>
        <taxon>Eukaryota</taxon>
        <taxon>Viridiplantae</taxon>
        <taxon>Streptophyta</taxon>
        <taxon>Embryophyta</taxon>
        <taxon>Tracheophyta</taxon>
        <taxon>Spermatophyta</taxon>
        <taxon>Magnoliopsida</taxon>
        <taxon>Ranunculales</taxon>
        <taxon>Papaveraceae</taxon>
        <taxon>Papaveroideae</taxon>
        <taxon>Macleaya</taxon>
    </lineage>
</organism>
<dbReference type="InterPro" id="IPR007612">
    <property type="entry name" value="LOR"/>
</dbReference>
<comment type="caution">
    <text evidence="3">The sequence shown here is derived from an EMBL/GenBank/DDBJ whole genome shotgun (WGS) entry which is preliminary data.</text>
</comment>
<sequence>MPKVYPNATASESSSPKTPKPPSDRHVEVLTVWKKSLLFNCNGFTVFDTKGNLVFRVDNYLAGNKAEIVLMDASGKSLLTIRRKKLSFGDTWMVYDGETCANPRFLVKKQVNFLKSKILAHVTAGEGSINGKNGSSNKNLMYEIEGSYGQRCVAVYDNKRRVVAEIKKKEAIGGVSFGCDVFRLIVQPELDPTVAMTLVILLEQMFGSRRSSF</sequence>
<dbReference type="STRING" id="56857.A0A200R359"/>
<dbReference type="Proteomes" id="UP000195402">
    <property type="component" value="Unassembled WGS sequence"/>
</dbReference>
<dbReference type="Pfam" id="PF04525">
    <property type="entry name" value="LOR"/>
    <property type="match status" value="1"/>
</dbReference>
<dbReference type="InterPro" id="IPR025659">
    <property type="entry name" value="Tubby-like_C"/>
</dbReference>
<gene>
    <name evidence="3" type="ORF">BVC80_9045g57</name>
</gene>
<feature type="region of interest" description="Disordered" evidence="2">
    <location>
        <begin position="1"/>
        <end position="24"/>
    </location>
</feature>
<dbReference type="Gene3D" id="2.40.160.200">
    <property type="entry name" value="LURP1-related"/>
    <property type="match status" value="1"/>
</dbReference>
<dbReference type="AlphaFoldDB" id="A0A200R359"/>
<protein>
    <submittedName>
        <fullName evidence="3">LURP1-like domain</fullName>
    </submittedName>
</protein>
<dbReference type="InParanoid" id="A0A200R359"/>
<accession>A0A200R359</accession>
<reference evidence="3 4" key="1">
    <citation type="journal article" date="2017" name="Mol. Plant">
        <title>The Genome of Medicinal Plant Macleaya cordata Provides New Insights into Benzylisoquinoline Alkaloids Metabolism.</title>
        <authorList>
            <person name="Liu X."/>
            <person name="Liu Y."/>
            <person name="Huang P."/>
            <person name="Ma Y."/>
            <person name="Qing Z."/>
            <person name="Tang Q."/>
            <person name="Cao H."/>
            <person name="Cheng P."/>
            <person name="Zheng Y."/>
            <person name="Yuan Z."/>
            <person name="Zhou Y."/>
            <person name="Liu J."/>
            <person name="Tang Z."/>
            <person name="Zhuo Y."/>
            <person name="Zhang Y."/>
            <person name="Yu L."/>
            <person name="Huang J."/>
            <person name="Yang P."/>
            <person name="Peng Q."/>
            <person name="Zhang J."/>
            <person name="Jiang W."/>
            <person name="Zhang Z."/>
            <person name="Lin K."/>
            <person name="Ro D.K."/>
            <person name="Chen X."/>
            <person name="Xiong X."/>
            <person name="Shang Y."/>
            <person name="Huang S."/>
            <person name="Zeng J."/>
        </authorList>
    </citation>
    <scope>NUCLEOTIDE SEQUENCE [LARGE SCALE GENOMIC DNA]</scope>
    <source>
        <strain evidence="4">cv. BLH2017</strain>
        <tissue evidence="3">Root</tissue>
    </source>
</reference>
<keyword evidence="4" id="KW-1185">Reference proteome</keyword>
<dbReference type="PANTHER" id="PTHR31087">
    <property type="match status" value="1"/>
</dbReference>
<dbReference type="OMA" id="YDHKRRP"/>
<evidence type="ECO:0000313" key="3">
    <source>
        <dbReference type="EMBL" id="OVA17159.1"/>
    </source>
</evidence>
<evidence type="ECO:0000256" key="1">
    <source>
        <dbReference type="ARBA" id="ARBA00005437"/>
    </source>
</evidence>
<dbReference type="EMBL" id="MVGT01000452">
    <property type="protein sequence ID" value="OVA17159.1"/>
    <property type="molecule type" value="Genomic_DNA"/>
</dbReference>